<dbReference type="PROSITE" id="PS52016">
    <property type="entry name" value="TONB_DEPENDENT_REC_3"/>
    <property type="match status" value="1"/>
</dbReference>
<dbReference type="PANTHER" id="PTHR30069">
    <property type="entry name" value="TONB-DEPENDENT OUTER MEMBRANE RECEPTOR"/>
    <property type="match status" value="1"/>
</dbReference>
<organism evidence="12 13">
    <name type="scientific">candidate division CSSED10-310 bacterium</name>
    <dbReference type="NCBI Taxonomy" id="2855610"/>
    <lineage>
        <taxon>Bacteria</taxon>
        <taxon>Bacteria division CSSED10-310</taxon>
    </lineage>
</organism>
<dbReference type="InterPro" id="IPR036942">
    <property type="entry name" value="Beta-barrel_TonB_sf"/>
</dbReference>
<dbReference type="InterPro" id="IPR012910">
    <property type="entry name" value="Plug_dom"/>
</dbReference>
<evidence type="ECO:0000259" key="11">
    <source>
        <dbReference type="Pfam" id="PF07715"/>
    </source>
</evidence>
<keyword evidence="12" id="KW-0675">Receptor</keyword>
<dbReference type="Pfam" id="PF13620">
    <property type="entry name" value="CarboxypepD_reg"/>
    <property type="match status" value="1"/>
</dbReference>
<dbReference type="InterPro" id="IPR039426">
    <property type="entry name" value="TonB-dep_rcpt-like"/>
</dbReference>
<evidence type="ECO:0000256" key="7">
    <source>
        <dbReference type="ARBA" id="ARBA00023237"/>
    </source>
</evidence>
<dbReference type="Gene3D" id="2.170.130.10">
    <property type="entry name" value="TonB-dependent receptor, plug domain"/>
    <property type="match status" value="1"/>
</dbReference>
<gene>
    <name evidence="12" type="ORF">ACFL27_05505</name>
</gene>
<dbReference type="Pfam" id="PF07715">
    <property type="entry name" value="Plug"/>
    <property type="match status" value="1"/>
</dbReference>
<dbReference type="PANTHER" id="PTHR30069:SF46">
    <property type="entry name" value="OAR PROTEIN"/>
    <property type="match status" value="1"/>
</dbReference>
<evidence type="ECO:0000313" key="12">
    <source>
        <dbReference type="EMBL" id="MFC1849648.1"/>
    </source>
</evidence>
<sequence>MKTAMSKFVSALVLALLIFSVVVYVSEAALTGTITGLILDSQGKPLPNVLISVQGTGLPGERTDYSREDGRYRLVLLPPGKYVIKAELPGFQSLRKKNVVVKINETARVNLKLEVSALEEVVVVTAEAPVIDTKTTSVGVNINREFTERLPSSDQFQEAFAMGGGTTSGGNPFVHGATHVDNLYLFDGVDATDPVTHTFASNLNADAVEEVEVQTGGFAAEYGKAMGGIVNAVTKTGGNKFEGILRFKYSTDSFTAPHDPGKTRSTQDDHYEPTLSLGGPIMRDHLWFFLSYRRSIYENTIFARTWRDPETLEFETTELDSNQLWQYWVGKVTWSASAAHNFEFSFSSDPVLNENQGGEAATPEAQHKYEQGGERYGLSWTYIYSSNLYLDTRYGYFNSYIYFKPMNDSGLAHVYDRQAKIHYNNYEKIEENDRSKNSFSTKGTLVIDDWAGVHEFKSGFEYQFLQERHYFNYTTGVSYKIDWYGTDKERGYRRYNVVDPKPDKNKGHIYSFFLQDGWEYQPGLTFNVGLRWDQAGYENKLGQEVHTFTGMIAPRFGVSWDVNNDGKSKVYFSTGRYYNTYDLTIVMAKPGPTSLEQEWWYDPDNPDADEEGYYLKTTSGGDISHDLIDSALKPEYTDEIILGYDREIVTNWALGSRVVFRQTRDIIEDVGFWGPDEAGRIHLATDVDITDQTAVDHWYEMVDQQGEYRYYFTNPDDAYRDYYGLELHSSARTEKMSLEISYTYSRAHGTNTNQQPGDYFASVMQHFTVYYDTPILCQNIDGPLYFDVPHYLKIYLSYNLPLGFVFGTHAWWKSGYIYEKLGAQLPGPDGELNTEDDVHHEDPAYGDDVTLPEGRGAYRLPDVVMVDLSIQKDFDFGKWGLLTAIIDINNFLNNQLNLAREHVKALDNCRILLKLFIPAT</sequence>
<evidence type="ECO:0000259" key="10">
    <source>
        <dbReference type="Pfam" id="PF00593"/>
    </source>
</evidence>
<evidence type="ECO:0000256" key="4">
    <source>
        <dbReference type="ARBA" id="ARBA00022692"/>
    </source>
</evidence>
<comment type="subcellular location">
    <subcellularLocation>
        <location evidence="1 8">Cell outer membrane</location>
        <topology evidence="1 8">Multi-pass membrane protein</topology>
    </subcellularLocation>
</comment>
<feature type="domain" description="TonB-dependent receptor-like beta-barrel" evidence="10">
    <location>
        <begin position="311"/>
        <end position="875"/>
    </location>
</feature>
<evidence type="ECO:0000256" key="6">
    <source>
        <dbReference type="ARBA" id="ARBA00023136"/>
    </source>
</evidence>
<name>A0ABV6YTZ7_UNCC1</name>
<dbReference type="SUPFAM" id="SSF49464">
    <property type="entry name" value="Carboxypeptidase regulatory domain-like"/>
    <property type="match status" value="1"/>
</dbReference>
<dbReference type="Gene3D" id="2.40.170.20">
    <property type="entry name" value="TonB-dependent receptor, beta-barrel domain"/>
    <property type="match status" value="1"/>
</dbReference>
<dbReference type="InterPro" id="IPR037066">
    <property type="entry name" value="Plug_dom_sf"/>
</dbReference>
<comment type="similarity">
    <text evidence="8 9">Belongs to the TonB-dependent receptor family.</text>
</comment>
<dbReference type="Proteomes" id="UP001594351">
    <property type="component" value="Unassembled WGS sequence"/>
</dbReference>
<evidence type="ECO:0000256" key="3">
    <source>
        <dbReference type="ARBA" id="ARBA00022452"/>
    </source>
</evidence>
<keyword evidence="7 8" id="KW-0998">Cell outer membrane</keyword>
<comment type="caution">
    <text evidence="12">The sequence shown here is derived from an EMBL/GenBank/DDBJ whole genome shotgun (WGS) entry which is preliminary data.</text>
</comment>
<evidence type="ECO:0000256" key="1">
    <source>
        <dbReference type="ARBA" id="ARBA00004571"/>
    </source>
</evidence>
<evidence type="ECO:0000313" key="13">
    <source>
        <dbReference type="Proteomes" id="UP001594351"/>
    </source>
</evidence>
<proteinExistence type="inferred from homology"/>
<keyword evidence="5 9" id="KW-0798">TonB box</keyword>
<evidence type="ECO:0000256" key="9">
    <source>
        <dbReference type="RuleBase" id="RU003357"/>
    </source>
</evidence>
<dbReference type="Pfam" id="PF00593">
    <property type="entry name" value="TonB_dep_Rec_b-barrel"/>
    <property type="match status" value="1"/>
</dbReference>
<keyword evidence="13" id="KW-1185">Reference proteome</keyword>
<feature type="non-terminal residue" evidence="12">
    <location>
        <position position="920"/>
    </location>
</feature>
<dbReference type="InterPro" id="IPR008969">
    <property type="entry name" value="CarboxyPept-like_regulatory"/>
</dbReference>
<evidence type="ECO:0000256" key="5">
    <source>
        <dbReference type="ARBA" id="ARBA00023077"/>
    </source>
</evidence>
<dbReference type="InterPro" id="IPR000531">
    <property type="entry name" value="Beta-barrel_TonB"/>
</dbReference>
<protein>
    <submittedName>
        <fullName evidence="12">TonB-dependent receptor domain-containing protein</fullName>
    </submittedName>
</protein>
<keyword evidence="2 8" id="KW-0813">Transport</keyword>
<keyword evidence="3 8" id="KW-1134">Transmembrane beta strand</keyword>
<dbReference type="SUPFAM" id="SSF56935">
    <property type="entry name" value="Porins"/>
    <property type="match status" value="1"/>
</dbReference>
<evidence type="ECO:0000256" key="2">
    <source>
        <dbReference type="ARBA" id="ARBA00022448"/>
    </source>
</evidence>
<dbReference type="Gene3D" id="2.60.40.1120">
    <property type="entry name" value="Carboxypeptidase-like, regulatory domain"/>
    <property type="match status" value="1"/>
</dbReference>
<dbReference type="EMBL" id="JBHPBY010000050">
    <property type="protein sequence ID" value="MFC1849648.1"/>
    <property type="molecule type" value="Genomic_DNA"/>
</dbReference>
<keyword evidence="6 8" id="KW-0472">Membrane</keyword>
<reference evidence="12 13" key="1">
    <citation type="submission" date="2024-09" db="EMBL/GenBank/DDBJ databases">
        <title>Laminarin stimulates single cell rates of sulfate reduction while oxygen inhibits transcriptomic activity in coastal marine sediment.</title>
        <authorList>
            <person name="Lindsay M."/>
            <person name="Orcutt B."/>
            <person name="Emerson D."/>
            <person name="Stepanauskas R."/>
            <person name="D'Angelo T."/>
        </authorList>
    </citation>
    <scope>NUCLEOTIDE SEQUENCE [LARGE SCALE GENOMIC DNA]</scope>
    <source>
        <strain evidence="12">SAG AM-311-K15</strain>
    </source>
</reference>
<keyword evidence="4 8" id="KW-0812">Transmembrane</keyword>
<feature type="domain" description="TonB-dependent receptor plug" evidence="11">
    <location>
        <begin position="162"/>
        <end position="229"/>
    </location>
</feature>
<evidence type="ECO:0000256" key="8">
    <source>
        <dbReference type="PROSITE-ProRule" id="PRU01360"/>
    </source>
</evidence>
<accession>A0ABV6YTZ7</accession>